<name>A0A9X6RLK3_HYPEX</name>
<comment type="similarity">
    <text evidence="2">Belongs to the glycosyltransferase 92 family.</text>
</comment>
<dbReference type="Gene3D" id="3.90.550.50">
    <property type="match status" value="1"/>
</dbReference>
<keyword evidence="7 9" id="KW-1133">Transmembrane helix</keyword>
<dbReference type="PANTHER" id="PTHR21461">
    <property type="entry name" value="GLYCOSYLTRANSFERASE FAMILY 92 PROTEIN"/>
    <property type="match status" value="1"/>
</dbReference>
<dbReference type="GO" id="GO:0016020">
    <property type="term" value="C:membrane"/>
    <property type="evidence" value="ECO:0007669"/>
    <property type="project" value="UniProtKB-SubCell"/>
</dbReference>
<keyword evidence="3" id="KW-0328">Glycosyltransferase</keyword>
<evidence type="ECO:0000256" key="9">
    <source>
        <dbReference type="SAM" id="Phobius"/>
    </source>
</evidence>
<dbReference type="GO" id="GO:0016757">
    <property type="term" value="F:glycosyltransferase activity"/>
    <property type="evidence" value="ECO:0007669"/>
    <property type="project" value="UniProtKB-KW"/>
</dbReference>
<dbReference type="AlphaFoldDB" id="A0A9X6RLK3"/>
<feature type="transmembrane region" description="Helical" evidence="9">
    <location>
        <begin position="24"/>
        <end position="41"/>
    </location>
</feature>
<comment type="caution">
    <text evidence="11">The sequence shown here is derived from an EMBL/GenBank/DDBJ whole genome shotgun (WGS) entry which is preliminary data.</text>
</comment>
<evidence type="ECO:0000259" key="10">
    <source>
        <dbReference type="Pfam" id="PF02434"/>
    </source>
</evidence>
<keyword evidence="4" id="KW-0808">Transferase</keyword>
<dbReference type="InterPro" id="IPR003378">
    <property type="entry name" value="Fringe-like_glycosylTrfase"/>
</dbReference>
<evidence type="ECO:0000256" key="5">
    <source>
        <dbReference type="ARBA" id="ARBA00022692"/>
    </source>
</evidence>
<feature type="domain" description="Fringe-like glycosyltransferase" evidence="10">
    <location>
        <begin position="75"/>
        <end position="326"/>
    </location>
</feature>
<dbReference type="InterPro" id="IPR008166">
    <property type="entry name" value="Glyco_transf_92"/>
</dbReference>
<accession>A0A9X6RLK3</accession>
<sequence>MDECDAAESELHNWCGYQSFRKRIFPVGLGFCCCFMLLICLRSNMPTFSRIHPGIEQFTEGNFTQEFNCSSFKPNFLFLTIKSTARNHKSRLTILLETWIPVALSLRTRQLEPVIPLVGIVTDRPYENGNHPSRVHIRNTSFCGSLHNAFDLTCKLQEELRLYFTLQNHAAAWFCHFDDDTYVNVLNLIRKLGDLGDPLRTPYYVGKSPRHLLYGYNTTDHLFENADGRINTIHFASGQAFCLSHRLMHLLEGIIRNDSHALNMVTFAKRLSTQTGDDVILSHYVSGLLGVPLTYVKEMYSTLDALNELDQVDLDNAITLSHHPKNTFKVPMQNFTGLMFNFKFRTFHKDSARDAQTLPAGASSFAAFSQRSTGNKVNLTVCAMVRNEVPYIVEWIDHHLKQGVDRFVMYDDGSTDDTNVTPYLYPSGTVSVLPANLYRNNRIFEELGPRYLEKQLFVLDHCNRRSSGRSRYIAAIDVDEFLVSNSSVTIWRYIAARTHRPQFLIKSVRYGTSGIQRDFSGELTPDPFKGSVTVAVASNETTEGAWPLIQRANPNRAPHPDLDADFEARHYEICEKNRTMNQTLGCIHADGKSIWKPGRCKVAGVHGCKTGLTSAQTYKVALKNLRLNHFAFRSREHVEHLNSLMKPIKKAAFDLFDTIWFSSRFDPMWHEQTGQERRDS</sequence>
<evidence type="ECO:0000256" key="7">
    <source>
        <dbReference type="ARBA" id="ARBA00022989"/>
    </source>
</evidence>
<evidence type="ECO:0000256" key="4">
    <source>
        <dbReference type="ARBA" id="ARBA00022679"/>
    </source>
</evidence>
<organism evidence="11 12">
    <name type="scientific">Hypsibius exemplaris</name>
    <name type="common">Freshwater tardigrade</name>
    <dbReference type="NCBI Taxonomy" id="2072580"/>
    <lineage>
        <taxon>Eukaryota</taxon>
        <taxon>Metazoa</taxon>
        <taxon>Ecdysozoa</taxon>
        <taxon>Tardigrada</taxon>
        <taxon>Eutardigrada</taxon>
        <taxon>Parachela</taxon>
        <taxon>Hypsibioidea</taxon>
        <taxon>Hypsibiidae</taxon>
        <taxon>Hypsibius</taxon>
    </lineage>
</organism>
<keyword evidence="5 9" id="KW-0812">Transmembrane</keyword>
<evidence type="ECO:0000256" key="3">
    <source>
        <dbReference type="ARBA" id="ARBA00022676"/>
    </source>
</evidence>
<protein>
    <submittedName>
        <fullName evidence="11">Beta-1,3-N-acetylglucosaminyltransferase lunatic fringe</fullName>
    </submittedName>
</protein>
<evidence type="ECO:0000256" key="2">
    <source>
        <dbReference type="ARBA" id="ARBA00007647"/>
    </source>
</evidence>
<dbReference type="OrthoDB" id="2526284at2759"/>
<evidence type="ECO:0000313" key="12">
    <source>
        <dbReference type="Proteomes" id="UP000192578"/>
    </source>
</evidence>
<dbReference type="PANTHER" id="PTHR21461:SF69">
    <property type="entry name" value="GLYCOSYLTRANSFERASE FAMILY 92 PROTEIN"/>
    <property type="match status" value="1"/>
</dbReference>
<evidence type="ECO:0000256" key="1">
    <source>
        <dbReference type="ARBA" id="ARBA00004606"/>
    </source>
</evidence>
<dbReference type="Pfam" id="PF02434">
    <property type="entry name" value="Fringe"/>
    <property type="match status" value="1"/>
</dbReference>
<gene>
    <name evidence="11" type="ORF">BV898_16970</name>
</gene>
<dbReference type="GO" id="GO:0005737">
    <property type="term" value="C:cytoplasm"/>
    <property type="evidence" value="ECO:0007669"/>
    <property type="project" value="TreeGrafter"/>
</dbReference>
<dbReference type="EMBL" id="MTYJ01000272">
    <property type="protein sequence ID" value="OWA52518.1"/>
    <property type="molecule type" value="Genomic_DNA"/>
</dbReference>
<reference evidence="12" key="1">
    <citation type="submission" date="2017-01" db="EMBL/GenBank/DDBJ databases">
        <title>Comparative genomics of anhydrobiosis in the tardigrade Hypsibius dujardini.</title>
        <authorList>
            <person name="Yoshida Y."/>
            <person name="Koutsovoulos G."/>
            <person name="Laetsch D."/>
            <person name="Stevens L."/>
            <person name="Kumar S."/>
            <person name="Horikawa D."/>
            <person name="Ishino K."/>
            <person name="Komine S."/>
            <person name="Tomita M."/>
            <person name="Blaxter M."/>
            <person name="Arakawa K."/>
        </authorList>
    </citation>
    <scope>NUCLEOTIDE SEQUENCE [LARGE SCALE GENOMIC DNA]</scope>
    <source>
        <strain evidence="12">Z151</strain>
    </source>
</reference>
<evidence type="ECO:0000256" key="8">
    <source>
        <dbReference type="ARBA" id="ARBA00023136"/>
    </source>
</evidence>
<proteinExistence type="inferred from homology"/>
<evidence type="ECO:0000313" key="11">
    <source>
        <dbReference type="EMBL" id="OWA52518.1"/>
    </source>
</evidence>
<dbReference type="Proteomes" id="UP000192578">
    <property type="component" value="Unassembled WGS sequence"/>
</dbReference>
<dbReference type="Pfam" id="PF01697">
    <property type="entry name" value="Glyco_transf_92"/>
    <property type="match status" value="1"/>
</dbReference>
<keyword evidence="12" id="KW-1185">Reference proteome</keyword>
<keyword evidence="8 9" id="KW-0472">Membrane</keyword>
<keyword evidence="6" id="KW-0735">Signal-anchor</keyword>
<comment type="subcellular location">
    <subcellularLocation>
        <location evidence="1">Membrane</location>
        <topology evidence="1">Single-pass type II membrane protein</topology>
    </subcellularLocation>
</comment>
<evidence type="ECO:0000256" key="6">
    <source>
        <dbReference type="ARBA" id="ARBA00022968"/>
    </source>
</evidence>